<dbReference type="Gene3D" id="3.90.1590.10">
    <property type="entry name" value="glutathione-dependent formaldehyde- activating enzyme (gfa)"/>
    <property type="match status" value="1"/>
</dbReference>
<protein>
    <recommendedName>
        <fullName evidence="5">CENP-V/GFA domain-containing protein</fullName>
    </recommendedName>
</protein>
<dbReference type="SUPFAM" id="SSF51316">
    <property type="entry name" value="Mss4-like"/>
    <property type="match status" value="1"/>
</dbReference>
<reference evidence="6" key="1">
    <citation type="journal article" date="2020" name="Stud. Mycol.">
        <title>101 Dothideomycetes genomes: a test case for predicting lifestyles and emergence of pathogens.</title>
        <authorList>
            <person name="Haridas S."/>
            <person name="Albert R."/>
            <person name="Binder M."/>
            <person name="Bloem J."/>
            <person name="Labutti K."/>
            <person name="Salamov A."/>
            <person name="Andreopoulos B."/>
            <person name="Baker S."/>
            <person name="Barry K."/>
            <person name="Bills G."/>
            <person name="Bluhm B."/>
            <person name="Cannon C."/>
            <person name="Castanera R."/>
            <person name="Culley D."/>
            <person name="Daum C."/>
            <person name="Ezra D."/>
            <person name="Gonzalez J."/>
            <person name="Henrissat B."/>
            <person name="Kuo A."/>
            <person name="Liang C."/>
            <person name="Lipzen A."/>
            <person name="Lutzoni F."/>
            <person name="Magnuson J."/>
            <person name="Mondo S."/>
            <person name="Nolan M."/>
            <person name="Ohm R."/>
            <person name="Pangilinan J."/>
            <person name="Park H.-J."/>
            <person name="Ramirez L."/>
            <person name="Alfaro M."/>
            <person name="Sun H."/>
            <person name="Tritt A."/>
            <person name="Yoshinaga Y."/>
            <person name="Zwiers L.-H."/>
            <person name="Turgeon B."/>
            <person name="Goodwin S."/>
            <person name="Spatafora J."/>
            <person name="Crous P."/>
            <person name="Grigoriev I."/>
        </authorList>
    </citation>
    <scope>NUCLEOTIDE SEQUENCE</scope>
    <source>
        <strain evidence="6">CBS 133067</strain>
    </source>
</reference>
<dbReference type="GO" id="GO:0046872">
    <property type="term" value="F:metal ion binding"/>
    <property type="evidence" value="ECO:0007669"/>
    <property type="project" value="UniProtKB-KW"/>
</dbReference>
<keyword evidence="7" id="KW-1185">Reference proteome</keyword>
<dbReference type="PANTHER" id="PTHR33337:SF30">
    <property type="entry name" value="DUF636 DOMAIN PROTEIN (AFU_ORTHOLOGUE AFUA_1G03180)"/>
    <property type="match status" value="1"/>
</dbReference>
<sequence>MPAAKGSCLCGGITVSYDAEPLLMNACHCIQCRKVTGAAFSTNCIIPESSFKLGGSIEPKVYISPHGDSGKPIHLYFCPTCSTSMYAMPEAFPGIVVVKTGVLDREEGEEDPLDLFKPTVEGFTCRRASWLSGFEGLAQFEKNPKA</sequence>
<dbReference type="PROSITE" id="PS51891">
    <property type="entry name" value="CENP_V_GFA"/>
    <property type="match status" value="1"/>
</dbReference>
<dbReference type="Proteomes" id="UP000799772">
    <property type="component" value="Unassembled WGS sequence"/>
</dbReference>
<keyword evidence="4" id="KW-0456">Lyase</keyword>
<proteinExistence type="inferred from homology"/>
<evidence type="ECO:0000256" key="3">
    <source>
        <dbReference type="ARBA" id="ARBA00022833"/>
    </source>
</evidence>
<dbReference type="AlphaFoldDB" id="A0A9P4I6R7"/>
<name>A0A9P4I6R7_9PEZI</name>
<dbReference type="PANTHER" id="PTHR33337">
    <property type="entry name" value="GFA DOMAIN-CONTAINING PROTEIN"/>
    <property type="match status" value="1"/>
</dbReference>
<dbReference type="Pfam" id="PF04828">
    <property type="entry name" value="GFA"/>
    <property type="match status" value="1"/>
</dbReference>
<comment type="similarity">
    <text evidence="1">Belongs to the Gfa family.</text>
</comment>
<accession>A0A9P4I6R7</accession>
<comment type="caution">
    <text evidence="6">The sequence shown here is derived from an EMBL/GenBank/DDBJ whole genome shotgun (WGS) entry which is preliminary data.</text>
</comment>
<keyword evidence="2" id="KW-0479">Metal-binding</keyword>
<evidence type="ECO:0000313" key="7">
    <source>
        <dbReference type="Proteomes" id="UP000799772"/>
    </source>
</evidence>
<evidence type="ECO:0000256" key="1">
    <source>
        <dbReference type="ARBA" id="ARBA00005495"/>
    </source>
</evidence>
<gene>
    <name evidence="6" type="ORF">NA57DRAFT_80622</name>
</gene>
<dbReference type="GO" id="GO:0016846">
    <property type="term" value="F:carbon-sulfur lyase activity"/>
    <property type="evidence" value="ECO:0007669"/>
    <property type="project" value="InterPro"/>
</dbReference>
<keyword evidence="3" id="KW-0862">Zinc</keyword>
<dbReference type="OrthoDB" id="406544at2759"/>
<evidence type="ECO:0000259" key="5">
    <source>
        <dbReference type="PROSITE" id="PS51891"/>
    </source>
</evidence>
<feature type="domain" description="CENP-V/GFA" evidence="5">
    <location>
        <begin position="4"/>
        <end position="114"/>
    </location>
</feature>
<evidence type="ECO:0000256" key="4">
    <source>
        <dbReference type="ARBA" id="ARBA00023239"/>
    </source>
</evidence>
<dbReference type="InterPro" id="IPR006913">
    <property type="entry name" value="CENP-V/GFA"/>
</dbReference>
<evidence type="ECO:0000313" key="6">
    <source>
        <dbReference type="EMBL" id="KAF2094207.1"/>
    </source>
</evidence>
<organism evidence="6 7">
    <name type="scientific">Rhizodiscina lignyota</name>
    <dbReference type="NCBI Taxonomy" id="1504668"/>
    <lineage>
        <taxon>Eukaryota</taxon>
        <taxon>Fungi</taxon>
        <taxon>Dikarya</taxon>
        <taxon>Ascomycota</taxon>
        <taxon>Pezizomycotina</taxon>
        <taxon>Dothideomycetes</taxon>
        <taxon>Pleosporomycetidae</taxon>
        <taxon>Aulographales</taxon>
        <taxon>Rhizodiscinaceae</taxon>
        <taxon>Rhizodiscina</taxon>
    </lineage>
</organism>
<evidence type="ECO:0000256" key="2">
    <source>
        <dbReference type="ARBA" id="ARBA00022723"/>
    </source>
</evidence>
<dbReference type="EMBL" id="ML978135">
    <property type="protein sequence ID" value="KAF2094207.1"/>
    <property type="molecule type" value="Genomic_DNA"/>
</dbReference>
<dbReference type="InterPro" id="IPR011057">
    <property type="entry name" value="Mss4-like_sf"/>
</dbReference>